<name>A0ABP4EB22_9ACTN</name>
<keyword evidence="1" id="KW-1133">Transmembrane helix</keyword>
<dbReference type="Proteomes" id="UP001501581">
    <property type="component" value="Unassembled WGS sequence"/>
</dbReference>
<evidence type="ECO:0008006" key="4">
    <source>
        <dbReference type="Google" id="ProtNLM"/>
    </source>
</evidence>
<dbReference type="EMBL" id="BAAALG010000008">
    <property type="protein sequence ID" value="GAA1101325.1"/>
    <property type="molecule type" value="Genomic_DNA"/>
</dbReference>
<comment type="caution">
    <text evidence="2">The sequence shown here is derived from an EMBL/GenBank/DDBJ whole genome shotgun (WGS) entry which is preliminary data.</text>
</comment>
<evidence type="ECO:0000313" key="2">
    <source>
        <dbReference type="EMBL" id="GAA1101325.1"/>
    </source>
</evidence>
<organism evidence="2 3">
    <name type="scientific">Nocardioides dubius</name>
    <dbReference type="NCBI Taxonomy" id="317019"/>
    <lineage>
        <taxon>Bacteria</taxon>
        <taxon>Bacillati</taxon>
        <taxon>Actinomycetota</taxon>
        <taxon>Actinomycetes</taxon>
        <taxon>Propionibacteriales</taxon>
        <taxon>Nocardioidaceae</taxon>
        <taxon>Nocardioides</taxon>
    </lineage>
</organism>
<reference evidence="3" key="1">
    <citation type="journal article" date="2019" name="Int. J. Syst. Evol. Microbiol.">
        <title>The Global Catalogue of Microorganisms (GCM) 10K type strain sequencing project: providing services to taxonomists for standard genome sequencing and annotation.</title>
        <authorList>
            <consortium name="The Broad Institute Genomics Platform"/>
            <consortium name="The Broad Institute Genome Sequencing Center for Infectious Disease"/>
            <person name="Wu L."/>
            <person name="Ma J."/>
        </authorList>
    </citation>
    <scope>NUCLEOTIDE SEQUENCE [LARGE SCALE GENOMIC DNA]</scope>
    <source>
        <strain evidence="3">JCM 13008</strain>
    </source>
</reference>
<accession>A0ABP4EB22</accession>
<gene>
    <name evidence="2" type="ORF">GCM10009668_19420</name>
</gene>
<sequence length="137" mass="14485">MRQVFSIFVPWIPTLVLACVLIAVGLAAIAAATAPALARWESAVRLAMKGCQGLIALFVLYDVITLLQGHKADEGMTHAGYAIAAVGVPVLLLTRHTPPADPEDPDAEVVVDPPHLFVVAVAAFAAAVLVIRLQQTW</sequence>
<protein>
    <recommendedName>
        <fullName evidence="4">Integral membrane protein</fullName>
    </recommendedName>
</protein>
<feature type="transmembrane region" description="Helical" evidence="1">
    <location>
        <begin position="12"/>
        <end position="34"/>
    </location>
</feature>
<dbReference type="RefSeq" id="WP_343993811.1">
    <property type="nucleotide sequence ID" value="NZ_BAAALG010000008.1"/>
</dbReference>
<keyword evidence="3" id="KW-1185">Reference proteome</keyword>
<feature type="transmembrane region" description="Helical" evidence="1">
    <location>
        <begin position="46"/>
        <end position="67"/>
    </location>
</feature>
<keyword evidence="1" id="KW-0812">Transmembrane</keyword>
<dbReference type="PROSITE" id="PS51257">
    <property type="entry name" value="PROKAR_LIPOPROTEIN"/>
    <property type="match status" value="1"/>
</dbReference>
<keyword evidence="1" id="KW-0472">Membrane</keyword>
<feature type="transmembrane region" description="Helical" evidence="1">
    <location>
        <begin position="116"/>
        <end position="133"/>
    </location>
</feature>
<feature type="transmembrane region" description="Helical" evidence="1">
    <location>
        <begin position="79"/>
        <end position="96"/>
    </location>
</feature>
<proteinExistence type="predicted"/>
<evidence type="ECO:0000256" key="1">
    <source>
        <dbReference type="SAM" id="Phobius"/>
    </source>
</evidence>
<evidence type="ECO:0000313" key="3">
    <source>
        <dbReference type="Proteomes" id="UP001501581"/>
    </source>
</evidence>